<dbReference type="STRING" id="905079.L1JSQ0"/>
<keyword evidence="1" id="KW-0472">Membrane</keyword>
<dbReference type="AlphaFoldDB" id="L1JSQ0"/>
<evidence type="ECO:0000256" key="1">
    <source>
        <dbReference type="SAM" id="Phobius"/>
    </source>
</evidence>
<dbReference type="GeneID" id="17308133"/>
<feature type="transmembrane region" description="Helical" evidence="1">
    <location>
        <begin position="648"/>
        <end position="665"/>
    </location>
</feature>
<reference evidence="2 4" key="1">
    <citation type="journal article" date="2012" name="Nature">
        <title>Algal genomes reveal evolutionary mosaicism and the fate of nucleomorphs.</title>
        <authorList>
            <consortium name="DOE Joint Genome Institute"/>
            <person name="Curtis B.A."/>
            <person name="Tanifuji G."/>
            <person name="Burki F."/>
            <person name="Gruber A."/>
            <person name="Irimia M."/>
            <person name="Maruyama S."/>
            <person name="Arias M.C."/>
            <person name="Ball S.G."/>
            <person name="Gile G.H."/>
            <person name="Hirakawa Y."/>
            <person name="Hopkins J.F."/>
            <person name="Kuo A."/>
            <person name="Rensing S.A."/>
            <person name="Schmutz J."/>
            <person name="Symeonidi A."/>
            <person name="Elias M."/>
            <person name="Eveleigh R.J."/>
            <person name="Herman E.K."/>
            <person name="Klute M.J."/>
            <person name="Nakayama T."/>
            <person name="Obornik M."/>
            <person name="Reyes-Prieto A."/>
            <person name="Armbrust E.V."/>
            <person name="Aves S.J."/>
            <person name="Beiko R.G."/>
            <person name="Coutinho P."/>
            <person name="Dacks J.B."/>
            <person name="Durnford D.G."/>
            <person name="Fast N.M."/>
            <person name="Green B.R."/>
            <person name="Grisdale C.J."/>
            <person name="Hempel F."/>
            <person name="Henrissat B."/>
            <person name="Hoppner M.P."/>
            <person name="Ishida K."/>
            <person name="Kim E."/>
            <person name="Koreny L."/>
            <person name="Kroth P.G."/>
            <person name="Liu Y."/>
            <person name="Malik S.B."/>
            <person name="Maier U.G."/>
            <person name="McRose D."/>
            <person name="Mock T."/>
            <person name="Neilson J.A."/>
            <person name="Onodera N.T."/>
            <person name="Poole A.M."/>
            <person name="Pritham E.J."/>
            <person name="Richards T.A."/>
            <person name="Rocap G."/>
            <person name="Roy S.W."/>
            <person name="Sarai C."/>
            <person name="Schaack S."/>
            <person name="Shirato S."/>
            <person name="Slamovits C.H."/>
            <person name="Spencer D.F."/>
            <person name="Suzuki S."/>
            <person name="Worden A.Z."/>
            <person name="Zauner S."/>
            <person name="Barry K."/>
            <person name="Bell C."/>
            <person name="Bharti A.K."/>
            <person name="Crow J.A."/>
            <person name="Grimwood J."/>
            <person name="Kramer R."/>
            <person name="Lindquist E."/>
            <person name="Lucas S."/>
            <person name="Salamov A."/>
            <person name="McFadden G.I."/>
            <person name="Lane C.E."/>
            <person name="Keeling P.J."/>
            <person name="Gray M.W."/>
            <person name="Grigoriev I.V."/>
            <person name="Archibald J.M."/>
        </authorList>
    </citation>
    <scope>NUCLEOTIDE SEQUENCE</scope>
    <source>
        <strain evidence="2 4">CCMP2712</strain>
    </source>
</reference>
<dbReference type="PaxDb" id="55529-EKX51472"/>
<evidence type="ECO:0000313" key="2">
    <source>
        <dbReference type="EMBL" id="EKX51472.1"/>
    </source>
</evidence>
<dbReference type="KEGG" id="gtt:GUITHDRAFT_102740"/>
<dbReference type="EMBL" id="JH992975">
    <property type="protein sequence ID" value="EKX51472.1"/>
    <property type="molecule type" value="Genomic_DNA"/>
</dbReference>
<dbReference type="HOGENOM" id="CLU_377023_0_0_1"/>
<name>L1JSQ0_GUITC</name>
<keyword evidence="4" id="KW-1185">Reference proteome</keyword>
<evidence type="ECO:0000313" key="3">
    <source>
        <dbReference type="EnsemblProtists" id="EKX51472"/>
    </source>
</evidence>
<sequence length="736" mass="80273">MVGYTYLVMRKNTLRTGASCEHRKATMKLWNWFHQSSVARNLARIHGFSPLPEIVRAKVLARLRSDILCEGKAVYSSEDEEIISGSIVPLFLSALHVLGQAYSQVDATALVQIKKKYTSLDAYQESISVRGGFAIVRTGSNSIWASDAKTVMIPLAGLGFGLIVNLCGDVLTAKSCAFDKHEITVTGQMITKLLSTKSPKWSDLVALGADGKTLNGDMSSELKSQDMYLACPEADSETRQIATDILNKYDKTFTMASWQCAAELSLAQFMGVLAERKLSAGFGPLNELPSTVKVAKFQDAEGSVGYSVDAVLKCASQKALQGDGSYVLSSGSVADGCYPLSEAFNVLALMDKTSDVNPMHDCSSKDQAYSSAFFMGWMFGHPSAKAGLAPIGFQPSVEAHAELEKLRCDGKSILNPPKASSSLTSYVTAGTAGAVMLLVMLSSAWAFKSGKLDFDKLVATLFSEEVCLVGDILINLGDITSFTVCFSNLVLVRDELVDLIPVCILFIVLGWISTLHNLRLTVRHFQYIIIQKNQKHHLRFINKHAEAAANSSLRRSNSMFSSFSSKVNPEEAKVQDEQKEVVLKKLSEAFSMIRSNSLEVHKPSQLDVIDTLQRARERLRSDLFLIMVEALPTMCISLTISLALTDGVSMLSIVSLILSTAVFGAKSSGLASYPTVVADLKREQERLHADVIQKVLTEVYSPNSDLLKQSDDDKIVQVLATHDGNAAMRQGWDETS</sequence>
<accession>L1JSQ0</accession>
<keyword evidence="1" id="KW-1133">Transmembrane helix</keyword>
<keyword evidence="1" id="KW-0812">Transmembrane</keyword>
<proteinExistence type="predicted"/>
<dbReference type="SUPFAM" id="SSF53850">
    <property type="entry name" value="Periplasmic binding protein-like II"/>
    <property type="match status" value="1"/>
</dbReference>
<gene>
    <name evidence="2" type="ORF">GUITHDRAFT_102740</name>
</gene>
<reference evidence="3" key="3">
    <citation type="submission" date="2016-03" db="UniProtKB">
        <authorList>
            <consortium name="EnsemblProtists"/>
        </authorList>
    </citation>
    <scope>IDENTIFICATION</scope>
</reference>
<protein>
    <submittedName>
        <fullName evidence="2 3">Uncharacterized protein</fullName>
    </submittedName>
</protein>
<organism evidence="2">
    <name type="scientific">Guillardia theta (strain CCMP2712)</name>
    <name type="common">Cryptophyte</name>
    <dbReference type="NCBI Taxonomy" id="905079"/>
    <lineage>
        <taxon>Eukaryota</taxon>
        <taxon>Cryptophyceae</taxon>
        <taxon>Pyrenomonadales</taxon>
        <taxon>Geminigeraceae</taxon>
        <taxon>Guillardia</taxon>
    </lineage>
</organism>
<dbReference type="RefSeq" id="XP_005838452.1">
    <property type="nucleotide sequence ID" value="XM_005838395.1"/>
</dbReference>
<dbReference type="Proteomes" id="UP000011087">
    <property type="component" value="Unassembled WGS sequence"/>
</dbReference>
<evidence type="ECO:0000313" key="4">
    <source>
        <dbReference type="Proteomes" id="UP000011087"/>
    </source>
</evidence>
<feature type="transmembrane region" description="Helical" evidence="1">
    <location>
        <begin position="623"/>
        <end position="642"/>
    </location>
</feature>
<reference evidence="4" key="2">
    <citation type="submission" date="2012-11" db="EMBL/GenBank/DDBJ databases">
        <authorList>
            <person name="Kuo A."/>
            <person name="Curtis B.A."/>
            <person name="Tanifuji G."/>
            <person name="Burki F."/>
            <person name="Gruber A."/>
            <person name="Irimia M."/>
            <person name="Maruyama S."/>
            <person name="Arias M.C."/>
            <person name="Ball S.G."/>
            <person name="Gile G.H."/>
            <person name="Hirakawa Y."/>
            <person name="Hopkins J.F."/>
            <person name="Rensing S.A."/>
            <person name="Schmutz J."/>
            <person name="Symeonidi A."/>
            <person name="Elias M."/>
            <person name="Eveleigh R.J."/>
            <person name="Herman E.K."/>
            <person name="Klute M.J."/>
            <person name="Nakayama T."/>
            <person name="Obornik M."/>
            <person name="Reyes-Prieto A."/>
            <person name="Armbrust E.V."/>
            <person name="Aves S.J."/>
            <person name="Beiko R.G."/>
            <person name="Coutinho P."/>
            <person name="Dacks J.B."/>
            <person name="Durnford D.G."/>
            <person name="Fast N.M."/>
            <person name="Green B.R."/>
            <person name="Grisdale C."/>
            <person name="Hempe F."/>
            <person name="Henrissat B."/>
            <person name="Hoppner M.P."/>
            <person name="Ishida K.-I."/>
            <person name="Kim E."/>
            <person name="Koreny L."/>
            <person name="Kroth P.G."/>
            <person name="Liu Y."/>
            <person name="Malik S.-B."/>
            <person name="Maier U.G."/>
            <person name="McRose D."/>
            <person name="Mock T."/>
            <person name="Neilson J.A."/>
            <person name="Onodera N.T."/>
            <person name="Poole A.M."/>
            <person name="Pritham E.J."/>
            <person name="Richards T.A."/>
            <person name="Rocap G."/>
            <person name="Roy S.W."/>
            <person name="Sarai C."/>
            <person name="Schaack S."/>
            <person name="Shirato S."/>
            <person name="Slamovits C.H."/>
            <person name="Spencer D.F."/>
            <person name="Suzuki S."/>
            <person name="Worden A.Z."/>
            <person name="Zauner S."/>
            <person name="Barry K."/>
            <person name="Bell C."/>
            <person name="Bharti A.K."/>
            <person name="Crow J.A."/>
            <person name="Grimwood J."/>
            <person name="Kramer R."/>
            <person name="Lindquist E."/>
            <person name="Lucas S."/>
            <person name="Salamov A."/>
            <person name="McFadden G.I."/>
            <person name="Lane C.E."/>
            <person name="Keeling P.J."/>
            <person name="Gray M.W."/>
            <person name="Grigoriev I.V."/>
            <person name="Archibald J.M."/>
        </authorList>
    </citation>
    <scope>NUCLEOTIDE SEQUENCE</scope>
    <source>
        <strain evidence="4">CCMP2712</strain>
    </source>
</reference>
<feature type="transmembrane region" description="Helical" evidence="1">
    <location>
        <begin position="496"/>
        <end position="515"/>
    </location>
</feature>
<dbReference type="EnsemblProtists" id="EKX51472">
    <property type="protein sequence ID" value="EKX51472"/>
    <property type="gene ID" value="GUITHDRAFT_102740"/>
</dbReference>
<feature type="transmembrane region" description="Helical" evidence="1">
    <location>
        <begin position="426"/>
        <end position="447"/>
    </location>
</feature>
<dbReference type="eggNOG" id="ENOG502SZW9">
    <property type="taxonomic scope" value="Eukaryota"/>
</dbReference>